<evidence type="ECO:0000313" key="11">
    <source>
        <dbReference type="EMBL" id="CAL7951433.1"/>
    </source>
</evidence>
<comment type="caution">
    <text evidence="10">Lacks conserved residue(s) required for the propagation of feature annotation.</text>
</comment>
<keyword evidence="6 10" id="KW-0809">Transit peptide</keyword>
<evidence type="ECO:0000256" key="8">
    <source>
        <dbReference type="ARBA" id="ARBA00023128"/>
    </source>
</evidence>
<dbReference type="Proteomes" id="UP001642520">
    <property type="component" value="Unassembled WGS sequence"/>
</dbReference>
<dbReference type="InterPro" id="IPR007992">
    <property type="entry name" value="CybS"/>
</dbReference>
<evidence type="ECO:0000256" key="9">
    <source>
        <dbReference type="ARBA" id="ARBA00023136"/>
    </source>
</evidence>
<keyword evidence="4 10" id="KW-0812">Transmembrane</keyword>
<accession>A0ABP1PDY7</accession>
<keyword evidence="3 10" id="KW-0813">Transport</keyword>
<keyword evidence="8 10" id="KW-0496">Mitochondrion</keyword>
<dbReference type="EMBL" id="CAXAJV020001301">
    <property type="protein sequence ID" value="CAL7951433.1"/>
    <property type="molecule type" value="Genomic_DNA"/>
</dbReference>
<keyword evidence="9 10" id="KW-0472">Membrane</keyword>
<keyword evidence="5 10" id="KW-0999">Mitochondrion inner membrane</keyword>
<comment type="function">
    <text evidence="10">Membrane-anchoring subunit of succinate dehydrogenase (SDH) that is involved in complex II of the mitochondrial electron transport chain and is responsible for transferring electrons from succinate to ubiquinone (coenzyme Q).</text>
</comment>
<reference evidence="11 12" key="1">
    <citation type="submission" date="2024-08" db="EMBL/GenBank/DDBJ databases">
        <authorList>
            <person name="Will J Nash"/>
            <person name="Angela Man"/>
            <person name="Seanna McTaggart"/>
            <person name="Kendall Baker"/>
            <person name="Tom Barker"/>
            <person name="Leah Catchpole"/>
            <person name="Alex Durrant"/>
            <person name="Karim Gharbi"/>
            <person name="Naomi Irish"/>
            <person name="Gemy Kaithakottil"/>
            <person name="Debby Ku"/>
            <person name="Aaliyah Providence"/>
            <person name="Felix Shaw"/>
            <person name="David Swarbreck"/>
            <person name="Chris Watkins"/>
            <person name="Ann M. McCartney"/>
            <person name="Giulio Formenti"/>
            <person name="Alice Mouton"/>
            <person name="Noel Vella"/>
            <person name="Bjorn M von Reumont"/>
            <person name="Adriana Vella"/>
            <person name="Wilfried Haerty"/>
        </authorList>
    </citation>
    <scope>NUCLEOTIDE SEQUENCE [LARGE SCALE GENOMIC DNA]</scope>
</reference>
<dbReference type="Pfam" id="PF05328">
    <property type="entry name" value="CybS"/>
    <property type="match status" value="1"/>
</dbReference>
<evidence type="ECO:0000256" key="1">
    <source>
        <dbReference type="ARBA" id="ARBA00004448"/>
    </source>
</evidence>
<evidence type="ECO:0000256" key="2">
    <source>
        <dbReference type="ARBA" id="ARBA00007294"/>
    </source>
</evidence>
<dbReference type="PANTHER" id="PTHR13337:SF2">
    <property type="entry name" value="SUCCINATE DEHYDROGENASE [UBIQUINONE] CYTOCHROME B SMALL SUBUNIT, MITOCHONDRIAL"/>
    <property type="match status" value="1"/>
</dbReference>
<keyword evidence="10" id="KW-0408">Iron</keyword>
<evidence type="ECO:0000256" key="3">
    <source>
        <dbReference type="ARBA" id="ARBA00022448"/>
    </source>
</evidence>
<evidence type="ECO:0000256" key="10">
    <source>
        <dbReference type="RuleBase" id="RU364031"/>
    </source>
</evidence>
<feature type="transmembrane region" description="Helical" evidence="10">
    <location>
        <begin position="151"/>
        <end position="171"/>
    </location>
</feature>
<keyword evidence="7 10" id="KW-1133">Transmembrane helix</keyword>
<gene>
    <name evidence="11" type="ORF">XYLVIOL_LOCUS10508</name>
</gene>
<comment type="subcellular location">
    <subcellularLocation>
        <location evidence="1 10">Mitochondrion inner membrane</location>
        <topology evidence="1 10">Multi-pass membrane protein</topology>
    </subcellularLocation>
</comment>
<evidence type="ECO:0000256" key="6">
    <source>
        <dbReference type="ARBA" id="ARBA00022946"/>
    </source>
</evidence>
<dbReference type="PANTHER" id="PTHR13337">
    <property type="entry name" value="SUCCINATE DEHYDROGENASE"/>
    <property type="match status" value="1"/>
</dbReference>
<evidence type="ECO:0000256" key="4">
    <source>
        <dbReference type="ARBA" id="ARBA00022692"/>
    </source>
</evidence>
<proteinExistence type="inferred from homology"/>
<comment type="similarity">
    <text evidence="2 10">Belongs to the CybS family.</text>
</comment>
<name>A0ABP1PDY7_XYLVO</name>
<keyword evidence="10" id="KW-0479">Metal-binding</keyword>
<evidence type="ECO:0000313" key="12">
    <source>
        <dbReference type="Proteomes" id="UP001642520"/>
    </source>
</evidence>
<sequence length="200" mass="21718">MIFKKLLTPNVLHKVRQLESLSKTTVFANSCKIPQLGRTSSTLSSTKQCLNSSVISNRNHLAKCPTTLTLGATQIKRNATTATGDHVRLWVLEKITSAALPIIIPVALMTENAILDGIMSVLVIMHTHWGLEAVITDYARPSVVGPLLPKILHLSLLILSAATLCGLFLLINNDSGVSRAIKDAWEIGKKPPPPIITMEE</sequence>
<keyword evidence="10" id="KW-0249">Electron transport</keyword>
<dbReference type="Gene3D" id="1.20.1300.10">
    <property type="entry name" value="Fumarate reductase/succinate dehydrogenase, transmembrane subunit"/>
    <property type="match status" value="1"/>
</dbReference>
<keyword evidence="10" id="KW-0816">Tricarboxylic acid cycle</keyword>
<protein>
    <recommendedName>
        <fullName evidence="10">Succinate dehydrogenase [ubiquinone] cytochrome b small subunit</fullName>
    </recommendedName>
</protein>
<evidence type="ECO:0000256" key="5">
    <source>
        <dbReference type="ARBA" id="ARBA00022792"/>
    </source>
</evidence>
<keyword evidence="10" id="KW-0349">Heme</keyword>
<organism evidence="11 12">
    <name type="scientific">Xylocopa violacea</name>
    <name type="common">Violet carpenter bee</name>
    <name type="synonym">Apis violacea</name>
    <dbReference type="NCBI Taxonomy" id="135666"/>
    <lineage>
        <taxon>Eukaryota</taxon>
        <taxon>Metazoa</taxon>
        <taxon>Ecdysozoa</taxon>
        <taxon>Arthropoda</taxon>
        <taxon>Hexapoda</taxon>
        <taxon>Insecta</taxon>
        <taxon>Pterygota</taxon>
        <taxon>Neoptera</taxon>
        <taxon>Endopterygota</taxon>
        <taxon>Hymenoptera</taxon>
        <taxon>Apocrita</taxon>
        <taxon>Aculeata</taxon>
        <taxon>Apoidea</taxon>
        <taxon>Anthophila</taxon>
        <taxon>Apidae</taxon>
        <taxon>Xylocopa</taxon>
        <taxon>Xylocopa</taxon>
    </lineage>
</organism>
<evidence type="ECO:0000256" key="7">
    <source>
        <dbReference type="ARBA" id="ARBA00022989"/>
    </source>
</evidence>
<comment type="caution">
    <text evidence="11">The sequence shown here is derived from an EMBL/GenBank/DDBJ whole genome shotgun (WGS) entry which is preliminary data.</text>
</comment>
<keyword evidence="12" id="KW-1185">Reference proteome</keyword>
<dbReference type="InterPro" id="IPR034804">
    <property type="entry name" value="SQR/QFR_C/D"/>
</dbReference>